<reference evidence="2 3" key="3">
    <citation type="journal article" date="2020" name="BMC Genomics">
        <title>Intraspecific diversification of the crop wild relative Brassica cretica Lam. using demographic model selection.</title>
        <authorList>
            <person name="Kioukis A."/>
            <person name="Michalopoulou V.A."/>
            <person name="Briers L."/>
            <person name="Pirintsos S."/>
            <person name="Studholme D.J."/>
            <person name="Pavlidis P."/>
            <person name="Sarris P.F."/>
        </authorList>
    </citation>
    <scope>NUCLEOTIDE SEQUENCE [LARGE SCALE GENOMIC DNA]</scope>
    <source>
        <strain evidence="3">cv. PFS-1207/04</strain>
        <strain evidence="2">PFS-1207/04</strain>
    </source>
</reference>
<dbReference type="EMBL" id="QGKV02000299">
    <property type="protein sequence ID" value="KAF3592515.1"/>
    <property type="molecule type" value="Genomic_DNA"/>
</dbReference>
<reference evidence="2" key="2">
    <citation type="submission" date="2019-12" db="EMBL/GenBank/DDBJ databases">
        <authorList>
            <person name="Studholme D.J."/>
            <person name="Sarris P."/>
        </authorList>
    </citation>
    <scope>NUCLEOTIDE SEQUENCE</scope>
    <source>
        <strain evidence="2">PFS-1207/04</strain>
        <tissue evidence="2">Leaf</tissue>
    </source>
</reference>
<dbReference type="Proteomes" id="UP000266723">
    <property type="component" value="Unassembled WGS sequence"/>
</dbReference>
<keyword evidence="3" id="KW-1185">Reference proteome</keyword>
<organism evidence="1">
    <name type="scientific">Brassica cretica</name>
    <name type="common">Mustard</name>
    <dbReference type="NCBI Taxonomy" id="69181"/>
    <lineage>
        <taxon>Eukaryota</taxon>
        <taxon>Viridiplantae</taxon>
        <taxon>Streptophyta</taxon>
        <taxon>Embryophyta</taxon>
        <taxon>Tracheophyta</taxon>
        <taxon>Spermatophyta</taxon>
        <taxon>Magnoliopsida</taxon>
        <taxon>eudicotyledons</taxon>
        <taxon>Gunneridae</taxon>
        <taxon>Pentapetalae</taxon>
        <taxon>rosids</taxon>
        <taxon>malvids</taxon>
        <taxon>Brassicales</taxon>
        <taxon>Brassicaceae</taxon>
        <taxon>Brassiceae</taxon>
        <taxon>Brassica</taxon>
    </lineage>
</organism>
<dbReference type="EMBL" id="QGKY02002305">
    <property type="protein sequence ID" value="KAF2534257.1"/>
    <property type="molecule type" value="Genomic_DNA"/>
</dbReference>
<evidence type="ECO:0000313" key="3">
    <source>
        <dbReference type="Proteomes" id="UP000266723"/>
    </source>
</evidence>
<evidence type="ECO:0000313" key="1">
    <source>
        <dbReference type="EMBL" id="KAF2534257.1"/>
    </source>
</evidence>
<gene>
    <name evidence="2" type="ORF">DY000_02024707</name>
    <name evidence="1" type="ORF">F2Q70_00031492</name>
</gene>
<reference evidence="1" key="1">
    <citation type="submission" date="2019-12" db="EMBL/GenBank/DDBJ databases">
        <title>Genome sequencing and annotation of Brassica cretica.</title>
        <authorList>
            <person name="Studholme D.J."/>
            <person name="Sarris P.F."/>
        </authorList>
    </citation>
    <scope>NUCLEOTIDE SEQUENCE</scope>
    <source>
        <strain evidence="1">PFS-102/07</strain>
        <tissue evidence="1">Leaf</tissue>
    </source>
</reference>
<accession>A0A8S9FP61</accession>
<comment type="caution">
    <text evidence="1">The sequence shown here is derived from an EMBL/GenBank/DDBJ whole genome shotgun (WGS) entry which is preliminary data.</text>
</comment>
<sequence length="155" mass="18158">MFRFNSYKPTTLRESSLDELSVFDVTRSSTNFRCRGSPFATRFIEQTMYVQIAEYMPKCSTSICLLQQITFSLQRILLQQTQSYLKRTCLLNLMRSASEKSIEKKVISEAGKKGLQAFHWRDYCQIRVLALCLEEIIHLAKRKKKKRSYGYDSDV</sequence>
<evidence type="ECO:0000313" key="2">
    <source>
        <dbReference type="EMBL" id="KAF3592515.1"/>
    </source>
</evidence>
<proteinExistence type="predicted"/>
<name>A0A8S9FP61_BRACR</name>
<dbReference type="AlphaFoldDB" id="A0A8S9FP61"/>
<protein>
    <submittedName>
        <fullName evidence="1">Uncharacterized protein</fullName>
    </submittedName>
</protein>